<sequence length="110" mass="13023">MAESQSPSYKERKVITIGVVSELTGLSERQIRYYEERKLVFPERSAKGNRKYSFADVELLIDIANKREEGVQTYEIRQDMIRAEKKKEKKLRKELLRGEINARFGIQKER</sequence>
<dbReference type="EMBL" id="CP095072">
    <property type="protein sequence ID" value="UOQ49998.1"/>
    <property type="molecule type" value="Genomic_DNA"/>
</dbReference>
<protein>
    <submittedName>
        <fullName evidence="6">MerR family transcriptional regulator</fullName>
    </submittedName>
</protein>
<feature type="domain" description="HTH merR-type" evidence="5">
    <location>
        <begin position="14"/>
        <end position="82"/>
    </location>
</feature>
<dbReference type="InterPro" id="IPR047057">
    <property type="entry name" value="MerR_fam"/>
</dbReference>
<dbReference type="PANTHER" id="PTHR30204">
    <property type="entry name" value="REDOX-CYCLING DRUG-SENSING TRANSCRIPTIONAL ACTIVATOR SOXR"/>
    <property type="match status" value="1"/>
</dbReference>
<dbReference type="RefSeq" id="WP_244723125.1">
    <property type="nucleotide sequence ID" value="NZ_CP095072.1"/>
</dbReference>
<gene>
    <name evidence="6" type="ORF">MUN88_08030</name>
</gene>
<dbReference type="Proteomes" id="UP000831782">
    <property type="component" value="Chromosome"/>
</dbReference>
<evidence type="ECO:0000256" key="4">
    <source>
        <dbReference type="ARBA" id="ARBA00023163"/>
    </source>
</evidence>
<dbReference type="SUPFAM" id="SSF46955">
    <property type="entry name" value="Putative DNA-binding domain"/>
    <property type="match status" value="1"/>
</dbReference>
<evidence type="ECO:0000256" key="1">
    <source>
        <dbReference type="ARBA" id="ARBA00022491"/>
    </source>
</evidence>
<proteinExistence type="predicted"/>
<dbReference type="InterPro" id="IPR009061">
    <property type="entry name" value="DNA-bd_dom_put_sf"/>
</dbReference>
<keyword evidence="1" id="KW-0678">Repressor</keyword>
<dbReference type="SMART" id="SM00422">
    <property type="entry name" value="HTH_MERR"/>
    <property type="match status" value="1"/>
</dbReference>
<reference evidence="6 7" key="1">
    <citation type="submission" date="2022-04" db="EMBL/GenBank/DDBJ databases">
        <title>Gracilibacillus sp. isolated from saltern.</title>
        <authorList>
            <person name="Won M."/>
            <person name="Lee C.-M."/>
            <person name="Woen H.-Y."/>
            <person name="Kwon S.-W."/>
        </authorList>
    </citation>
    <scope>NUCLEOTIDE SEQUENCE [LARGE SCALE GENOMIC DNA]</scope>
    <source>
        <strain evidence="6 7">SSWR10-1</strain>
    </source>
</reference>
<evidence type="ECO:0000313" key="7">
    <source>
        <dbReference type="Proteomes" id="UP000831782"/>
    </source>
</evidence>
<dbReference type="PANTHER" id="PTHR30204:SF65">
    <property type="entry name" value="HTH-TYPE TRANSCRIPTIONAL REGULATOR TNRA"/>
    <property type="match status" value="1"/>
</dbReference>
<evidence type="ECO:0000259" key="5">
    <source>
        <dbReference type="PROSITE" id="PS50937"/>
    </source>
</evidence>
<dbReference type="InterPro" id="IPR000551">
    <property type="entry name" value="MerR-type_HTH_dom"/>
</dbReference>
<evidence type="ECO:0000256" key="3">
    <source>
        <dbReference type="ARBA" id="ARBA00023125"/>
    </source>
</evidence>
<dbReference type="Gene3D" id="1.10.1660.10">
    <property type="match status" value="1"/>
</dbReference>
<organism evidence="6 7">
    <name type="scientific">Gracilibacillus caseinilyticus</name>
    <dbReference type="NCBI Taxonomy" id="2932256"/>
    <lineage>
        <taxon>Bacteria</taxon>
        <taxon>Bacillati</taxon>
        <taxon>Bacillota</taxon>
        <taxon>Bacilli</taxon>
        <taxon>Bacillales</taxon>
        <taxon>Bacillaceae</taxon>
        <taxon>Gracilibacillus</taxon>
    </lineage>
</organism>
<name>A0ABY4F1P6_9BACI</name>
<dbReference type="PROSITE" id="PS50937">
    <property type="entry name" value="HTH_MERR_2"/>
    <property type="match status" value="1"/>
</dbReference>
<dbReference type="Pfam" id="PF13411">
    <property type="entry name" value="MerR_1"/>
    <property type="match status" value="1"/>
</dbReference>
<evidence type="ECO:0000256" key="2">
    <source>
        <dbReference type="ARBA" id="ARBA00023015"/>
    </source>
</evidence>
<keyword evidence="4" id="KW-0804">Transcription</keyword>
<accession>A0ABY4F1P6</accession>
<evidence type="ECO:0000313" key="6">
    <source>
        <dbReference type="EMBL" id="UOQ49998.1"/>
    </source>
</evidence>
<keyword evidence="2" id="KW-0805">Transcription regulation</keyword>
<keyword evidence="7" id="KW-1185">Reference proteome</keyword>
<keyword evidence="3" id="KW-0238">DNA-binding</keyword>